<dbReference type="OrthoDB" id="783096at2759"/>
<dbReference type="Gene3D" id="3.60.21.10">
    <property type="match status" value="1"/>
</dbReference>
<evidence type="ECO:0000313" key="5">
    <source>
        <dbReference type="Proteomes" id="UP000275385"/>
    </source>
</evidence>
<sequence length="569" mass="63997">MTRRIVRTLGQVATATVVTLVVLFFLDRNFRVLPNALHEYLPTHHAGLVITDITATQCSSINPFTKCDLDPEIWHRIDKDLYLGKTMFSSAYVYVRRKREEDLTPQDRVVMDVTVGRIDPSKADTGKPTTNSGKGGVGRHGHQEEEHWESRPLGIWIRRSNRRTASDDKNAVTAVDVLFGDDAVEAREGWEIRGTPLLLAGSGSSNPAAQITIRRGPPREPFRPQPRINENGKFKIVQLADLHLSTGTGNCRDALPKDWNGRKCEADPRTLEFVTRVLEDEKPDFVVLSGDQVNGDTAPDVQSAIFKYAQLLIKHKLPYVTIFGNHDDEGSLPRSAQMALVESLSYSLSKAGPEDVDGVGNYYIEVLAGGNSAHSAITIYLLDTHAYSPDEKHYPGYDWLKPSQIEWFRETSQGLKKKHKEYTHHHMDVAFIHIPLFEYRLPENPWVGTWMEAPTAPMFNSGFHDALVEQGVVMVSAGHDHVNEYCMLSQEVAEDKPPVPKLWMCYAGGAGFGGYAGYEGFHRKIRVFDFDMNQARISTWKRTEFGEIDKRLDEQIIVDGGRPIAPMEE</sequence>
<feature type="region of interest" description="Disordered" evidence="1">
    <location>
        <begin position="118"/>
        <end position="148"/>
    </location>
</feature>
<dbReference type="GO" id="GO:0005737">
    <property type="term" value="C:cytoplasm"/>
    <property type="evidence" value="ECO:0007669"/>
    <property type="project" value="TreeGrafter"/>
</dbReference>
<dbReference type="SUPFAM" id="SSF56300">
    <property type="entry name" value="Metallo-dependent phosphatases"/>
    <property type="match status" value="1"/>
</dbReference>
<dbReference type="Proteomes" id="UP000275385">
    <property type="component" value="Unassembled WGS sequence"/>
</dbReference>
<keyword evidence="2" id="KW-1133">Transmembrane helix</keyword>
<evidence type="ECO:0000256" key="1">
    <source>
        <dbReference type="SAM" id="MobiDB-lite"/>
    </source>
</evidence>
<organism evidence="4 5">
    <name type="scientific">Coniochaeta pulveracea</name>
    <dbReference type="NCBI Taxonomy" id="177199"/>
    <lineage>
        <taxon>Eukaryota</taxon>
        <taxon>Fungi</taxon>
        <taxon>Dikarya</taxon>
        <taxon>Ascomycota</taxon>
        <taxon>Pezizomycotina</taxon>
        <taxon>Sordariomycetes</taxon>
        <taxon>Sordariomycetidae</taxon>
        <taxon>Coniochaetales</taxon>
        <taxon>Coniochaetaceae</taxon>
        <taxon>Coniochaeta</taxon>
    </lineage>
</organism>
<dbReference type="Pfam" id="PF00149">
    <property type="entry name" value="Metallophos"/>
    <property type="match status" value="1"/>
</dbReference>
<proteinExistence type="predicted"/>
<dbReference type="InterPro" id="IPR004843">
    <property type="entry name" value="Calcineurin-like_PHP"/>
</dbReference>
<keyword evidence="5" id="KW-1185">Reference proteome</keyword>
<evidence type="ECO:0000259" key="3">
    <source>
        <dbReference type="Pfam" id="PF00149"/>
    </source>
</evidence>
<dbReference type="AlphaFoldDB" id="A0A420YDS0"/>
<dbReference type="GO" id="GO:0004721">
    <property type="term" value="F:phosphoprotein phosphatase activity"/>
    <property type="evidence" value="ECO:0007669"/>
    <property type="project" value="TreeGrafter"/>
</dbReference>
<dbReference type="FunFam" id="3.60.21.10:FF:000054">
    <property type="entry name" value="DCR2p Phosphoesterase"/>
    <property type="match status" value="1"/>
</dbReference>
<accession>A0A420YDS0</accession>
<dbReference type="InterPro" id="IPR029052">
    <property type="entry name" value="Metallo-depent_PP-like"/>
</dbReference>
<evidence type="ECO:0000256" key="2">
    <source>
        <dbReference type="SAM" id="Phobius"/>
    </source>
</evidence>
<evidence type="ECO:0000313" key="4">
    <source>
        <dbReference type="EMBL" id="RKU45927.1"/>
    </source>
</evidence>
<keyword evidence="2" id="KW-0472">Membrane</keyword>
<reference evidence="4 5" key="1">
    <citation type="submission" date="2018-08" db="EMBL/GenBank/DDBJ databases">
        <title>Draft genome of the lignicolous fungus Coniochaeta pulveracea.</title>
        <authorList>
            <person name="Borstlap C.J."/>
            <person name="De Witt R.N."/>
            <person name="Botha A."/>
            <person name="Volschenk H."/>
        </authorList>
    </citation>
    <scope>NUCLEOTIDE SEQUENCE [LARGE SCALE GENOMIC DNA]</scope>
    <source>
        <strain evidence="4 5">CAB683</strain>
    </source>
</reference>
<dbReference type="PANTHER" id="PTHR32440">
    <property type="entry name" value="PHOSPHATASE DCR2-RELATED-RELATED"/>
    <property type="match status" value="1"/>
</dbReference>
<protein>
    <recommendedName>
        <fullName evidence="3">Calcineurin-like phosphoesterase domain-containing protein</fullName>
    </recommendedName>
</protein>
<dbReference type="CDD" id="cd07383">
    <property type="entry name" value="MPP_Dcr2"/>
    <property type="match status" value="1"/>
</dbReference>
<dbReference type="PANTHER" id="PTHR32440:SF0">
    <property type="entry name" value="PHOSPHATASE DCR2-RELATED"/>
    <property type="match status" value="1"/>
</dbReference>
<feature type="domain" description="Calcineurin-like phosphoesterase" evidence="3">
    <location>
        <begin position="234"/>
        <end position="482"/>
    </location>
</feature>
<dbReference type="STRING" id="177199.A0A420YDS0"/>
<feature type="region of interest" description="Disordered" evidence="1">
    <location>
        <begin position="201"/>
        <end position="228"/>
    </location>
</feature>
<feature type="transmembrane region" description="Helical" evidence="2">
    <location>
        <begin position="9"/>
        <end position="26"/>
    </location>
</feature>
<name>A0A420YDS0_9PEZI</name>
<dbReference type="EMBL" id="QVQW01000017">
    <property type="protein sequence ID" value="RKU45927.1"/>
    <property type="molecule type" value="Genomic_DNA"/>
</dbReference>
<keyword evidence="2" id="KW-0812">Transmembrane</keyword>
<comment type="caution">
    <text evidence="4">The sequence shown here is derived from an EMBL/GenBank/DDBJ whole genome shotgun (WGS) entry which is preliminary data.</text>
</comment>
<gene>
    <name evidence="4" type="ORF">DL546_003313</name>
</gene>